<evidence type="ECO:0000313" key="1">
    <source>
        <dbReference type="EMBL" id="KAE9617878.1"/>
    </source>
</evidence>
<gene>
    <name evidence="1" type="ORF">Lalb_Chr03g0040241</name>
</gene>
<reference evidence="2" key="1">
    <citation type="journal article" date="2020" name="Nat. Commun.">
        <title>Genome sequence of the cluster root forming white lupin.</title>
        <authorList>
            <person name="Hufnagel B."/>
            <person name="Marques A."/>
            <person name="Soriano A."/>
            <person name="Marques L."/>
            <person name="Divol F."/>
            <person name="Doumas P."/>
            <person name="Sallet E."/>
            <person name="Mancinotti D."/>
            <person name="Carrere S."/>
            <person name="Marande W."/>
            <person name="Arribat S."/>
            <person name="Keller J."/>
            <person name="Huneau C."/>
            <person name="Blein T."/>
            <person name="Aime D."/>
            <person name="Laguerre M."/>
            <person name="Taylor J."/>
            <person name="Schubert V."/>
            <person name="Nelson M."/>
            <person name="Geu-Flores F."/>
            <person name="Crespi M."/>
            <person name="Gallardo-Guerrero K."/>
            <person name="Delaux P.-M."/>
            <person name="Salse J."/>
            <person name="Berges H."/>
            <person name="Guyot R."/>
            <person name="Gouzy J."/>
            <person name="Peret B."/>
        </authorList>
    </citation>
    <scope>NUCLEOTIDE SEQUENCE [LARGE SCALE GENOMIC DNA]</scope>
    <source>
        <strain evidence="2">cv. Amiga</strain>
    </source>
</reference>
<dbReference type="AlphaFoldDB" id="A0A6A4QU00"/>
<dbReference type="SUPFAM" id="SSF53756">
    <property type="entry name" value="UDP-Glycosyltransferase/glycogen phosphorylase"/>
    <property type="match status" value="1"/>
</dbReference>
<dbReference type="PANTHER" id="PTHR48045:SF6">
    <property type="entry name" value="UDP-GLUCOSYLTRANSFERASE FAMILY PROTEIN"/>
    <property type="match status" value="1"/>
</dbReference>
<keyword evidence="1" id="KW-0808">Transferase</keyword>
<accession>A0A6A4QU00</accession>
<comment type="caution">
    <text evidence="1">The sequence shown here is derived from an EMBL/GenBank/DDBJ whole genome shotgun (WGS) entry which is preliminary data.</text>
</comment>
<dbReference type="Proteomes" id="UP000447434">
    <property type="component" value="Chromosome 3"/>
</dbReference>
<protein>
    <submittedName>
        <fullName evidence="1">Putative hydroquinone glucosyltransferase</fullName>
    </submittedName>
</protein>
<evidence type="ECO:0000313" key="2">
    <source>
        <dbReference type="Proteomes" id="UP000447434"/>
    </source>
</evidence>
<dbReference type="EMBL" id="WOCE01000003">
    <property type="protein sequence ID" value="KAE9617878.1"/>
    <property type="molecule type" value="Genomic_DNA"/>
</dbReference>
<dbReference type="GO" id="GO:0016740">
    <property type="term" value="F:transferase activity"/>
    <property type="evidence" value="ECO:0007669"/>
    <property type="project" value="UniProtKB-KW"/>
</dbReference>
<sequence length="105" mass="11711">MAKSTHIVVIPSPSFTHLVPIVEFSKRFIHLHPNFHVTCIIPSLGSLPNNSKSYLQTLPSNIDSIFLPPINKENLPKGTYPGIIMQHTITLSLPSIKNFQVIIKT</sequence>
<dbReference type="Gene3D" id="3.40.50.2000">
    <property type="entry name" value="Glycogen Phosphorylase B"/>
    <property type="match status" value="1"/>
</dbReference>
<dbReference type="OrthoDB" id="5835829at2759"/>
<proteinExistence type="predicted"/>
<dbReference type="PANTHER" id="PTHR48045">
    <property type="entry name" value="UDP-GLYCOSYLTRANSFERASE 72B1"/>
    <property type="match status" value="1"/>
</dbReference>
<organism evidence="1 2">
    <name type="scientific">Lupinus albus</name>
    <name type="common">White lupine</name>
    <name type="synonym">Lupinus termis</name>
    <dbReference type="NCBI Taxonomy" id="3870"/>
    <lineage>
        <taxon>Eukaryota</taxon>
        <taxon>Viridiplantae</taxon>
        <taxon>Streptophyta</taxon>
        <taxon>Embryophyta</taxon>
        <taxon>Tracheophyta</taxon>
        <taxon>Spermatophyta</taxon>
        <taxon>Magnoliopsida</taxon>
        <taxon>eudicotyledons</taxon>
        <taxon>Gunneridae</taxon>
        <taxon>Pentapetalae</taxon>
        <taxon>rosids</taxon>
        <taxon>fabids</taxon>
        <taxon>Fabales</taxon>
        <taxon>Fabaceae</taxon>
        <taxon>Papilionoideae</taxon>
        <taxon>50 kb inversion clade</taxon>
        <taxon>genistoids sensu lato</taxon>
        <taxon>core genistoids</taxon>
        <taxon>Genisteae</taxon>
        <taxon>Lupinus</taxon>
    </lineage>
</organism>
<keyword evidence="2" id="KW-1185">Reference proteome</keyword>
<name>A0A6A4QU00_LUPAL</name>